<evidence type="ECO:0000256" key="1">
    <source>
        <dbReference type="ARBA" id="ARBA00004370"/>
    </source>
</evidence>
<feature type="chain" id="PRO_5032368775" description="Protein kinase domain-containing protein" evidence="10">
    <location>
        <begin position="24"/>
        <end position="873"/>
    </location>
</feature>
<evidence type="ECO:0000256" key="6">
    <source>
        <dbReference type="ARBA" id="ARBA00022989"/>
    </source>
</evidence>
<dbReference type="Gene3D" id="3.30.200.20">
    <property type="entry name" value="Phosphorylase Kinase, domain 1"/>
    <property type="match status" value="1"/>
</dbReference>
<dbReference type="Pfam" id="PF08263">
    <property type="entry name" value="LRRNT_2"/>
    <property type="match status" value="1"/>
</dbReference>
<dbReference type="FunFam" id="3.30.200.20:FF:000433">
    <property type="entry name" value="Predicted protein"/>
    <property type="match status" value="1"/>
</dbReference>
<comment type="subcellular location">
    <subcellularLocation>
        <location evidence="1">Membrane</location>
    </subcellularLocation>
</comment>
<dbReference type="Proteomes" id="UP000639772">
    <property type="component" value="Unassembled WGS sequence"/>
</dbReference>
<feature type="transmembrane region" description="Helical" evidence="9">
    <location>
        <begin position="425"/>
        <end position="448"/>
    </location>
</feature>
<proteinExistence type="predicted"/>
<dbReference type="GO" id="GO:0004672">
    <property type="term" value="F:protein kinase activity"/>
    <property type="evidence" value="ECO:0007669"/>
    <property type="project" value="InterPro"/>
</dbReference>
<dbReference type="PROSITE" id="PS50011">
    <property type="entry name" value="PROTEIN_KINASE_DOM"/>
    <property type="match status" value="1"/>
</dbReference>
<dbReference type="InterPro" id="IPR003591">
    <property type="entry name" value="Leu-rich_rpt_typical-subtyp"/>
</dbReference>
<evidence type="ECO:0000256" key="7">
    <source>
        <dbReference type="ARBA" id="ARBA00023136"/>
    </source>
</evidence>
<dbReference type="Pfam" id="PF07714">
    <property type="entry name" value="PK_Tyr_Ser-Thr"/>
    <property type="match status" value="1"/>
</dbReference>
<dbReference type="InterPro" id="IPR000719">
    <property type="entry name" value="Prot_kinase_dom"/>
</dbReference>
<feature type="signal peptide" evidence="10">
    <location>
        <begin position="1"/>
        <end position="23"/>
    </location>
</feature>
<keyword evidence="4 10" id="KW-0732">Signal</keyword>
<dbReference type="GO" id="GO:0005524">
    <property type="term" value="F:ATP binding"/>
    <property type="evidence" value="ECO:0007669"/>
    <property type="project" value="InterPro"/>
</dbReference>
<protein>
    <recommendedName>
        <fullName evidence="11">Protein kinase domain-containing protein</fullName>
    </recommendedName>
</protein>
<reference evidence="12 13" key="1">
    <citation type="journal article" date="2020" name="Nat. Food">
        <title>A phased Vanilla planifolia genome enables genetic improvement of flavour and production.</title>
        <authorList>
            <person name="Hasing T."/>
            <person name="Tang H."/>
            <person name="Brym M."/>
            <person name="Khazi F."/>
            <person name="Huang T."/>
            <person name="Chambers A.H."/>
        </authorList>
    </citation>
    <scope>NUCLEOTIDE SEQUENCE [LARGE SCALE GENOMIC DNA]</scope>
    <source>
        <tissue evidence="12">Leaf</tissue>
    </source>
</reference>
<dbReference type="GO" id="GO:0016020">
    <property type="term" value="C:membrane"/>
    <property type="evidence" value="ECO:0007669"/>
    <property type="project" value="UniProtKB-SubCell"/>
</dbReference>
<gene>
    <name evidence="12" type="ORF">HPP92_011921</name>
</gene>
<keyword evidence="6 9" id="KW-1133">Transmembrane helix</keyword>
<sequence length="873" mass="95598">MIFPAVFFSVLFLVVSLPPIATADEPISSGDVAGLYSLRASLDIRSADWPRKTDPCSNWTGVECRSGRVVSLDLTGLRRTGSGPLKPHVDVDGIRNLTALEHLTASGFFLPCPIPILFDVGVLPPSLNVLILNSASVSGDIPFSLGVISGLRVLSLSGNLLTGNIPPTLGDLTNLSSLDLSGNFLSGSIPPELSKLRNLSYLNLSSNFLSGAIPPSLGLLGMLKALVLAGNSLEGVLPAELANLLRLELLDLSSNSLVGDLPTILFSGPSNLRYVNLSHNDFSGDLPNSTWSLSELQFFDVSSNNLTGVLPDLTLVKANTTGAVFNLSFNLLYGLLSPGVGEFFQRFNKVDLSNNYFLGSEPVNRRGNMAVYKLNCFSNATNQRSTDVCESFYVESNVSFAGAVVPAPFPATSSSTKKSSHSSNYIFLVVLCVIGVLLATILLAFPCFKRIRNQNTKQKESPNDRCLPLSSTFLNPPRSVGESFTYEQLVLATSDFNSINLIKQGHSGDLYRGILKETVSVVVKRVDAQLVKREAYLLEMDLFAKDLNQRLVPFVGQCLEKDNEKFLVYKFMANADLSRALHRVPSSKEEKLQSLDWITRLKIATRVADALCFLHHECCPPLVHRDIQLSSILLDVNFEVHLGSLSEVCPQEGESHPNVPARLLERSQEWEPGSSGSPATCAYDIYCLGKVLLELITGKPGISSSNDAIALEWVDQTVANINIFEKDLITKIIDPTLIVNDDLMEEVWAMAVIARYCLNPRPHKRPLARHVLSALQNPLKVVREDSFSGSGPLWSASLRSSWIGAFVGSWRRNSSEIVSVTEQFRRDHGLMQAGNVRSQESSGDFSFTRMKALREIFPEPHQNSVEVDEQRKA</sequence>
<keyword evidence="2" id="KW-0433">Leucine-rich repeat</keyword>
<keyword evidence="8" id="KW-0325">Glycoprotein</keyword>
<name>A0A835RDA7_VANPL</name>
<dbReference type="PANTHER" id="PTHR48007">
    <property type="entry name" value="LEUCINE-RICH REPEAT RECEPTOR-LIKE PROTEIN KINASE PXC1"/>
    <property type="match status" value="1"/>
</dbReference>
<dbReference type="EMBL" id="JADCNM010000005">
    <property type="protein sequence ID" value="KAG0483837.1"/>
    <property type="molecule type" value="Genomic_DNA"/>
</dbReference>
<dbReference type="SUPFAM" id="SSF56112">
    <property type="entry name" value="Protein kinase-like (PK-like)"/>
    <property type="match status" value="1"/>
</dbReference>
<keyword evidence="7 9" id="KW-0472">Membrane</keyword>
<dbReference type="OrthoDB" id="676979at2759"/>
<feature type="domain" description="Protein kinase" evidence="11">
    <location>
        <begin position="496"/>
        <end position="780"/>
    </location>
</feature>
<dbReference type="FunFam" id="3.80.10.10:FF:000041">
    <property type="entry name" value="LRR receptor-like serine/threonine-protein kinase ERECTA"/>
    <property type="match status" value="2"/>
</dbReference>
<evidence type="ECO:0000313" key="13">
    <source>
        <dbReference type="Proteomes" id="UP000639772"/>
    </source>
</evidence>
<dbReference type="PANTHER" id="PTHR48007:SF81">
    <property type="entry name" value="PROTEIN KINASE DOMAIN-CONTAINING PROTEIN"/>
    <property type="match status" value="1"/>
</dbReference>
<dbReference type="FunFam" id="1.10.510.10:FF:000448">
    <property type="entry name" value="Putative LRR receptor-like serine/threonine-protein kinase"/>
    <property type="match status" value="1"/>
</dbReference>
<dbReference type="InterPro" id="IPR001245">
    <property type="entry name" value="Ser-Thr/Tyr_kinase_cat_dom"/>
</dbReference>
<dbReference type="InterPro" id="IPR001611">
    <property type="entry name" value="Leu-rich_rpt"/>
</dbReference>
<dbReference type="SMART" id="SM00369">
    <property type="entry name" value="LRR_TYP"/>
    <property type="match status" value="4"/>
</dbReference>
<evidence type="ECO:0000256" key="9">
    <source>
        <dbReference type="SAM" id="Phobius"/>
    </source>
</evidence>
<evidence type="ECO:0000259" key="11">
    <source>
        <dbReference type="PROSITE" id="PS50011"/>
    </source>
</evidence>
<dbReference type="InterPro" id="IPR032675">
    <property type="entry name" value="LRR_dom_sf"/>
</dbReference>
<dbReference type="AlphaFoldDB" id="A0A835RDA7"/>
<keyword evidence="3 9" id="KW-0812">Transmembrane</keyword>
<evidence type="ECO:0000256" key="5">
    <source>
        <dbReference type="ARBA" id="ARBA00022737"/>
    </source>
</evidence>
<dbReference type="Gene3D" id="3.80.10.10">
    <property type="entry name" value="Ribonuclease Inhibitor"/>
    <property type="match status" value="2"/>
</dbReference>
<dbReference type="InterPro" id="IPR046959">
    <property type="entry name" value="PRK1-6/SRF4-like"/>
</dbReference>
<evidence type="ECO:0000256" key="2">
    <source>
        <dbReference type="ARBA" id="ARBA00022614"/>
    </source>
</evidence>
<evidence type="ECO:0000313" key="12">
    <source>
        <dbReference type="EMBL" id="KAG0483837.1"/>
    </source>
</evidence>
<dbReference type="Pfam" id="PF13855">
    <property type="entry name" value="LRR_8"/>
    <property type="match status" value="2"/>
</dbReference>
<organism evidence="12 13">
    <name type="scientific">Vanilla planifolia</name>
    <name type="common">Vanilla</name>
    <dbReference type="NCBI Taxonomy" id="51239"/>
    <lineage>
        <taxon>Eukaryota</taxon>
        <taxon>Viridiplantae</taxon>
        <taxon>Streptophyta</taxon>
        <taxon>Embryophyta</taxon>
        <taxon>Tracheophyta</taxon>
        <taxon>Spermatophyta</taxon>
        <taxon>Magnoliopsida</taxon>
        <taxon>Liliopsida</taxon>
        <taxon>Asparagales</taxon>
        <taxon>Orchidaceae</taxon>
        <taxon>Vanilloideae</taxon>
        <taxon>Vanilleae</taxon>
        <taxon>Vanilla</taxon>
    </lineage>
</organism>
<evidence type="ECO:0000256" key="8">
    <source>
        <dbReference type="ARBA" id="ARBA00023180"/>
    </source>
</evidence>
<keyword evidence="5" id="KW-0677">Repeat</keyword>
<accession>A0A835RDA7</accession>
<dbReference type="SUPFAM" id="SSF52058">
    <property type="entry name" value="L domain-like"/>
    <property type="match status" value="1"/>
</dbReference>
<comment type="caution">
    <text evidence="12">The sequence shown here is derived from an EMBL/GenBank/DDBJ whole genome shotgun (WGS) entry which is preliminary data.</text>
</comment>
<evidence type="ECO:0000256" key="10">
    <source>
        <dbReference type="SAM" id="SignalP"/>
    </source>
</evidence>
<dbReference type="InterPro" id="IPR011009">
    <property type="entry name" value="Kinase-like_dom_sf"/>
</dbReference>
<evidence type="ECO:0000256" key="3">
    <source>
        <dbReference type="ARBA" id="ARBA00022692"/>
    </source>
</evidence>
<evidence type="ECO:0000256" key="4">
    <source>
        <dbReference type="ARBA" id="ARBA00022729"/>
    </source>
</evidence>
<dbReference type="InterPro" id="IPR013210">
    <property type="entry name" value="LRR_N_plant-typ"/>
</dbReference>
<dbReference type="Gene3D" id="1.10.510.10">
    <property type="entry name" value="Transferase(Phosphotransferase) domain 1"/>
    <property type="match status" value="1"/>
</dbReference>